<sequence length="168" mass="18758">MQTSQLAAAVTTALVITTVFLFPAPVAAQPQRELVEKLEAWLDRNSNLQRAPTAPTIVLADRSDADDERLISRMAVGTRTRGLYDKSGRKITLFRPWSATDTEDVSVLLHELVHHRQAAAGHGCRASWEYQAYKLQQKWLSAKKVLLDVNWTVLGLATTCKLQNVHPD</sequence>
<organism evidence="2 3">
    <name type="scientific">Lutimaribacter saemankumensis</name>
    <dbReference type="NCBI Taxonomy" id="490829"/>
    <lineage>
        <taxon>Bacteria</taxon>
        <taxon>Pseudomonadati</taxon>
        <taxon>Pseudomonadota</taxon>
        <taxon>Alphaproteobacteria</taxon>
        <taxon>Rhodobacterales</taxon>
        <taxon>Roseobacteraceae</taxon>
        <taxon>Lutimaribacter</taxon>
    </lineage>
</organism>
<dbReference type="Pfam" id="PF20352">
    <property type="entry name" value="DUF6647"/>
    <property type="match status" value="1"/>
</dbReference>
<protein>
    <recommendedName>
        <fullName evidence="1">DUF6647 domain-containing protein</fullName>
    </recommendedName>
</protein>
<gene>
    <name evidence="2" type="ORF">SAMN05421850_10119</name>
</gene>
<accession>A0A1G8GCP4</accession>
<evidence type="ECO:0000313" key="3">
    <source>
        <dbReference type="Proteomes" id="UP000199340"/>
    </source>
</evidence>
<proteinExistence type="predicted"/>
<evidence type="ECO:0000259" key="1">
    <source>
        <dbReference type="Pfam" id="PF20352"/>
    </source>
</evidence>
<name>A0A1G8GCP4_9RHOB</name>
<dbReference type="Proteomes" id="UP000199340">
    <property type="component" value="Unassembled WGS sequence"/>
</dbReference>
<reference evidence="2 3" key="1">
    <citation type="submission" date="2016-10" db="EMBL/GenBank/DDBJ databases">
        <authorList>
            <person name="de Groot N.N."/>
        </authorList>
    </citation>
    <scope>NUCLEOTIDE SEQUENCE [LARGE SCALE GENOMIC DNA]</scope>
    <source>
        <strain evidence="2 3">DSM 28010</strain>
    </source>
</reference>
<dbReference type="AlphaFoldDB" id="A0A1G8GCP4"/>
<evidence type="ECO:0000313" key="2">
    <source>
        <dbReference type="EMBL" id="SDH92071.1"/>
    </source>
</evidence>
<dbReference type="RefSeq" id="WP_090025184.1">
    <property type="nucleotide sequence ID" value="NZ_FNEB01000001.1"/>
</dbReference>
<dbReference type="OrthoDB" id="7851356at2"/>
<keyword evidence="3" id="KW-1185">Reference proteome</keyword>
<dbReference type="EMBL" id="FNEB01000001">
    <property type="protein sequence ID" value="SDH92071.1"/>
    <property type="molecule type" value="Genomic_DNA"/>
</dbReference>
<dbReference type="InterPro" id="IPR046589">
    <property type="entry name" value="DUF6647"/>
</dbReference>
<feature type="domain" description="DUF6647" evidence="1">
    <location>
        <begin position="28"/>
        <end position="168"/>
    </location>
</feature>